<dbReference type="Proteomes" id="UP000001054">
    <property type="component" value="Plasmid pNGR234b"/>
</dbReference>
<sequence>MYLVDTNIVSEARRGTRQAVSWLRSVDPSSVFLSALTLGELQGAPLPLRHRKQQRRWAGPPQ</sequence>
<geneLocation type="plasmid" evidence="2">
    <name>sym pNGR234b</name>
</geneLocation>
<gene>
    <name evidence="1" type="ordered locus">NGR_b10170</name>
</gene>
<dbReference type="KEGG" id="rhi:NGR_b10170"/>
<evidence type="ECO:0000313" key="2">
    <source>
        <dbReference type="Proteomes" id="UP000001054"/>
    </source>
</evidence>
<accession>C3KQW2</accession>
<dbReference type="HOGENOM" id="CLU_2901159_0_0_5"/>
<evidence type="ECO:0000313" key="1">
    <source>
        <dbReference type="EMBL" id="ACP22470.1"/>
    </source>
</evidence>
<reference evidence="1 2" key="2">
    <citation type="journal article" date="2009" name="Appl. Environ. Microbiol.">
        <title>Rhizobium sp. strain NGR234 possesses a remarkable number of secretion systems.</title>
        <authorList>
            <person name="Schmeisser C."/>
            <person name="Liesegang H."/>
            <person name="Krysciak D."/>
            <person name="Bakkou N."/>
            <person name="Le Quere A."/>
            <person name="Wollherr A."/>
            <person name="Heinemeyer I."/>
            <person name="Morgenstern B."/>
            <person name="Pommerening-Roeser A."/>
            <person name="Flores M."/>
            <person name="Palacios R."/>
            <person name="Brenner S."/>
            <person name="Gottschalk G."/>
            <person name="Schmitz R.A."/>
            <person name="Broughton W.J."/>
            <person name="Perret X."/>
            <person name="Strittmatter A.W."/>
            <person name="Streit W.R."/>
        </authorList>
    </citation>
    <scope>NUCLEOTIDE SEQUENCE [LARGE SCALE GENOMIC DNA]</scope>
    <source>
        <strain evidence="2">NBRC 101917 / NGR234</strain>
    </source>
</reference>
<dbReference type="EMBL" id="CP000874">
    <property type="protein sequence ID" value="ACP22470.1"/>
    <property type="molecule type" value="Genomic_DNA"/>
</dbReference>
<dbReference type="Gene3D" id="3.40.50.1010">
    <property type="entry name" value="5'-nuclease"/>
    <property type="match status" value="1"/>
</dbReference>
<protein>
    <submittedName>
        <fullName evidence="1">Yle-like protein</fullName>
    </submittedName>
</protein>
<keyword evidence="2" id="KW-1185">Reference proteome</keyword>
<dbReference type="AlphaFoldDB" id="C3KQW2"/>
<proteinExistence type="predicted"/>
<keyword evidence="1" id="KW-0614">Plasmid</keyword>
<dbReference type="SUPFAM" id="SSF88723">
    <property type="entry name" value="PIN domain-like"/>
    <property type="match status" value="1"/>
</dbReference>
<name>C3KQW2_SINFN</name>
<organism evidence="1 2">
    <name type="scientific">Sinorhizobium fredii (strain NBRC 101917 / NGR234)</name>
    <dbReference type="NCBI Taxonomy" id="394"/>
    <lineage>
        <taxon>Bacteria</taxon>
        <taxon>Pseudomonadati</taxon>
        <taxon>Pseudomonadota</taxon>
        <taxon>Alphaproteobacteria</taxon>
        <taxon>Hyphomicrobiales</taxon>
        <taxon>Rhizobiaceae</taxon>
        <taxon>Sinorhizobium/Ensifer group</taxon>
        <taxon>Sinorhizobium</taxon>
    </lineage>
</organism>
<reference evidence="2" key="1">
    <citation type="journal article" date="2004" name="J. Bacteriol.">
        <title>An evolutionary hot spot: the pNGR234b replicon of Rhizobium sp. strain NGR234.</title>
        <authorList>
            <person name="Streit W.R."/>
            <person name="Schmitz R.A."/>
            <person name="Perret X."/>
            <person name="Staehelin C."/>
            <person name="Deakin W.J."/>
            <person name="Raasch C."/>
            <person name="Liesegang H."/>
            <person name="Broughton W.J."/>
        </authorList>
    </citation>
    <scope>NUCLEOTIDE SEQUENCE [LARGE SCALE GENOMIC DNA]</scope>
    <source>
        <strain evidence="2">NBRC 101917 / NGR234</strain>
    </source>
</reference>
<dbReference type="InterPro" id="IPR029060">
    <property type="entry name" value="PIN-like_dom_sf"/>
</dbReference>
<dbReference type="OrthoDB" id="9804823at2"/>